<reference evidence="1 2" key="1">
    <citation type="journal article" date="2024" name="Science">
        <title>Giant polyketide synthase enzymes in the biosynthesis of giant marine polyether toxins.</title>
        <authorList>
            <person name="Fallon T.R."/>
            <person name="Shende V.V."/>
            <person name="Wierzbicki I.H."/>
            <person name="Pendleton A.L."/>
            <person name="Watervoot N.F."/>
            <person name="Auber R.P."/>
            <person name="Gonzalez D.J."/>
            <person name="Wisecaver J.H."/>
            <person name="Moore B.S."/>
        </authorList>
    </citation>
    <scope>NUCLEOTIDE SEQUENCE [LARGE SCALE GENOMIC DNA]</scope>
    <source>
        <strain evidence="1 2">12B1</strain>
    </source>
</reference>
<protein>
    <submittedName>
        <fullName evidence="1">Uncharacterized protein</fullName>
    </submittedName>
</protein>
<name>A0AB34ID70_PRYPA</name>
<organism evidence="1 2">
    <name type="scientific">Prymnesium parvum</name>
    <name type="common">Toxic golden alga</name>
    <dbReference type="NCBI Taxonomy" id="97485"/>
    <lineage>
        <taxon>Eukaryota</taxon>
        <taxon>Haptista</taxon>
        <taxon>Haptophyta</taxon>
        <taxon>Prymnesiophyceae</taxon>
        <taxon>Prymnesiales</taxon>
        <taxon>Prymnesiaceae</taxon>
        <taxon>Prymnesium</taxon>
    </lineage>
</organism>
<evidence type="ECO:0000313" key="1">
    <source>
        <dbReference type="EMBL" id="KAL1495333.1"/>
    </source>
</evidence>
<sequence>MSVDFDYDENQGNTAHTECLLSMETDKNFYVATSGAMPWREPDDDPGDRMVVPSIFVESLLRRSPVANPSTMNGKGCLSSVLGLTFINQWLSVLVDEVHMIAAEDGDTESVGSRQS</sequence>
<dbReference type="AlphaFoldDB" id="A0AB34ID70"/>
<proteinExistence type="predicted"/>
<accession>A0AB34ID70</accession>
<keyword evidence="2" id="KW-1185">Reference proteome</keyword>
<gene>
    <name evidence="1" type="ORF">AB1Y20_017187</name>
</gene>
<dbReference type="Proteomes" id="UP001515480">
    <property type="component" value="Unassembled WGS sequence"/>
</dbReference>
<evidence type="ECO:0000313" key="2">
    <source>
        <dbReference type="Proteomes" id="UP001515480"/>
    </source>
</evidence>
<dbReference type="EMBL" id="JBGBPQ010000033">
    <property type="protein sequence ID" value="KAL1495333.1"/>
    <property type="molecule type" value="Genomic_DNA"/>
</dbReference>
<comment type="caution">
    <text evidence="1">The sequence shown here is derived from an EMBL/GenBank/DDBJ whole genome shotgun (WGS) entry which is preliminary data.</text>
</comment>